<dbReference type="HOGENOM" id="CLU_3154818_0_0_5"/>
<dbReference type="Proteomes" id="UP000011932">
    <property type="component" value="Chromosome"/>
</dbReference>
<dbReference type="STRING" id="349215.A11S_290"/>
<feature type="region of interest" description="Disordered" evidence="1">
    <location>
        <begin position="1"/>
        <end position="24"/>
    </location>
</feature>
<dbReference type="KEGG" id="man:A11S_290"/>
<name>M4VF62_9BACT</name>
<dbReference type="EMBL" id="CP003538">
    <property type="protein sequence ID" value="AGH97125.1"/>
    <property type="molecule type" value="Genomic_DNA"/>
</dbReference>
<protein>
    <submittedName>
        <fullName evidence="2">Uncharacterized protein</fullName>
    </submittedName>
</protein>
<proteinExistence type="predicted"/>
<evidence type="ECO:0000256" key="1">
    <source>
        <dbReference type="SAM" id="MobiDB-lite"/>
    </source>
</evidence>
<accession>M4VF62</accession>
<reference evidence="2 3" key="1">
    <citation type="journal article" date="2013" name="ISME J.">
        <title>By their genes ye shall know them: genomic signatures of predatory bacteria.</title>
        <authorList>
            <person name="Pasternak Z."/>
            <person name="Pietrokovski S."/>
            <person name="Rotem O."/>
            <person name="Gophna U."/>
            <person name="Lurie-Weinberger M.N."/>
            <person name="Jurkevitch E."/>
        </authorList>
    </citation>
    <scope>NUCLEOTIDE SEQUENCE [LARGE SCALE GENOMIC DNA]</scope>
    <source>
        <strain evidence="2">EPB</strain>
    </source>
</reference>
<dbReference type="AlphaFoldDB" id="M4VF62"/>
<sequence>MPYPTGSTDNQKMKPPKTGSLKMQNRDEFISDLITYLKTSTLTLNSMK</sequence>
<evidence type="ECO:0000313" key="2">
    <source>
        <dbReference type="EMBL" id="AGH97125.1"/>
    </source>
</evidence>
<gene>
    <name evidence="2" type="ORF">A11S_290</name>
</gene>
<organism evidence="2 3">
    <name type="scientific">Micavibrio aeruginosavorus EPB</name>
    <dbReference type="NCBI Taxonomy" id="349215"/>
    <lineage>
        <taxon>Bacteria</taxon>
        <taxon>Pseudomonadati</taxon>
        <taxon>Bdellovibrionota</taxon>
        <taxon>Bdellovibrionia</taxon>
        <taxon>Bdellovibrionales</taxon>
        <taxon>Pseudobdellovibrionaceae</taxon>
        <taxon>Micavibrio</taxon>
    </lineage>
</organism>
<feature type="compositionally biased region" description="Polar residues" evidence="1">
    <location>
        <begin position="1"/>
        <end position="10"/>
    </location>
</feature>
<evidence type="ECO:0000313" key="3">
    <source>
        <dbReference type="Proteomes" id="UP000011932"/>
    </source>
</evidence>